<feature type="compositionally biased region" description="Basic residues" evidence="1">
    <location>
        <begin position="53"/>
        <end position="68"/>
    </location>
</feature>
<gene>
    <name evidence="2" type="ORF">AVDCRST_MAG36-964</name>
</gene>
<dbReference type="EMBL" id="CADCUH010000059">
    <property type="protein sequence ID" value="CAA9331668.1"/>
    <property type="molecule type" value="Genomic_DNA"/>
</dbReference>
<feature type="region of interest" description="Disordered" evidence="1">
    <location>
        <begin position="151"/>
        <end position="172"/>
    </location>
</feature>
<proteinExistence type="predicted"/>
<evidence type="ECO:0000256" key="1">
    <source>
        <dbReference type="SAM" id="MobiDB-lite"/>
    </source>
</evidence>
<feature type="compositionally biased region" description="Basic residues" evidence="1">
    <location>
        <begin position="91"/>
        <end position="106"/>
    </location>
</feature>
<feature type="non-terminal residue" evidence="2">
    <location>
        <position position="330"/>
    </location>
</feature>
<feature type="compositionally biased region" description="Basic and acidic residues" evidence="1">
    <location>
        <begin position="1"/>
        <end position="11"/>
    </location>
</feature>
<organism evidence="2">
    <name type="scientific">uncultured Nocardioidaceae bacterium</name>
    <dbReference type="NCBI Taxonomy" id="253824"/>
    <lineage>
        <taxon>Bacteria</taxon>
        <taxon>Bacillati</taxon>
        <taxon>Actinomycetota</taxon>
        <taxon>Actinomycetes</taxon>
        <taxon>Propionibacteriales</taxon>
        <taxon>Nocardioidaceae</taxon>
        <taxon>environmental samples</taxon>
    </lineage>
</organism>
<feature type="region of interest" description="Disordered" evidence="1">
    <location>
        <begin position="1"/>
        <end position="123"/>
    </location>
</feature>
<accession>A0A6J4LEP1</accession>
<evidence type="ECO:0000313" key="2">
    <source>
        <dbReference type="EMBL" id="CAA9331668.1"/>
    </source>
</evidence>
<feature type="compositionally biased region" description="Low complexity" evidence="1">
    <location>
        <begin position="221"/>
        <end position="235"/>
    </location>
</feature>
<feature type="compositionally biased region" description="Basic and acidic residues" evidence="1">
    <location>
        <begin position="80"/>
        <end position="90"/>
    </location>
</feature>
<dbReference type="AlphaFoldDB" id="A0A6J4LEP1"/>
<sequence length="330" mass="36104">DDRRLRGDQRPGHHVRRDRLHPRPPRARRGVGQLAQPLDGPLDRPAGRAAGAGRRRHGGRDRARRRAAGRPGPQHPAVAAHRDRRPDRGRAHGRRRGPAPRRRGHPRLRDRPGARALGQHVRVHPRRCPRRLAHLPRPPAAAPAALDGAVRDGLRGRRPHGGEPAARAGRRPARARAALLLARGPRRRGGARHRCLLGGGTGLRGVPAARRPRAPRRPDARAAAVGGRAGPAGLPRARRRLPAVDLRRAHRRPDLGGVRLGLLLELGPQGGLGVHHLGRLRRLPARARDGGLARAGSSGHRARRLCDAAVQLHRDQLLLRREQPALVRRL</sequence>
<name>A0A6J4LEP1_9ACTN</name>
<feature type="region of interest" description="Disordered" evidence="1">
    <location>
        <begin position="190"/>
        <end position="236"/>
    </location>
</feature>
<protein>
    <submittedName>
        <fullName evidence="2">Cytochrome c-type biogenesis protein CcsA/ResC</fullName>
    </submittedName>
</protein>
<reference evidence="2" key="1">
    <citation type="submission" date="2020-02" db="EMBL/GenBank/DDBJ databases">
        <authorList>
            <person name="Meier V. D."/>
        </authorList>
    </citation>
    <scope>NUCLEOTIDE SEQUENCE</scope>
    <source>
        <strain evidence="2">AVDCRST_MAG36</strain>
    </source>
</reference>
<feature type="non-terminal residue" evidence="2">
    <location>
        <position position="1"/>
    </location>
</feature>
<feature type="compositionally biased region" description="Basic residues" evidence="1">
    <location>
        <begin position="12"/>
        <end position="29"/>
    </location>
</feature>